<sequence>MESLHKYCKNKKREKIFAQNTLLMFFILSFFPNLSSGQTSYILGKYKINPTEQKIWVSEFFSETINGGGHAWGEKYVLDSTINYNNTTLFLIGNQFVFKEYISKNRHFPPQLDFNSLKVINIDVEEYGGSLCRDKNFLYRNSIGIEQQSKWESISLYGYKTINDFVYQKDNDLYFLSRDFELKKIENLKLDVSTLVKVMGNYFTDKNGLYLLGGYSTREFKAEKTETGLVIYRKEWESFFHNESIQLEKKNKRTQTTPIIKTDYFIYNAKVYSPRTSNSHLPLPLNSKEMVELEIKNNSYANYTTNFLADNDHTFVSISEKGGYVTLEARYGNQWFVGNDFFEKNVNQWEVISRGDLGLFKGKDGNLYFPNQLKQTNRDNYAGIVVHKQKEFYDFELNENSTLTKFDKVFIFNFDIKEYEELDPTQFRYLYENFWIYKNRLYMYSSGVGLPIKELMDNTNLYPIKHHDKKTNFLINKNSLVYIGKFGGTSTLGEGLNTVQVFGNRIISNVDFSSLKVITADVLKDDENIYIGKYDGISIIPIKSLGLNINILTE</sequence>
<accession>A0ABY1LI35</accession>
<protein>
    <submittedName>
        <fullName evidence="1">Uncharacterized protein</fullName>
    </submittedName>
</protein>
<dbReference type="RefSeq" id="WP_123920807.1">
    <property type="nucleotide sequence ID" value="NZ_CP033934.1"/>
</dbReference>
<dbReference type="Proteomes" id="UP000190669">
    <property type="component" value="Unassembled WGS sequence"/>
</dbReference>
<keyword evidence="2" id="KW-1185">Reference proteome</keyword>
<comment type="caution">
    <text evidence="1">The sequence shown here is derived from an EMBL/GenBank/DDBJ whole genome shotgun (WGS) entry which is preliminary data.</text>
</comment>
<dbReference type="EMBL" id="FUZE01000034">
    <property type="protein sequence ID" value="SKC10991.1"/>
    <property type="molecule type" value="Genomic_DNA"/>
</dbReference>
<name>A0ABY1LI35_9FLAO</name>
<gene>
    <name evidence="1" type="ORF">SAMN05421800_1342</name>
</gene>
<evidence type="ECO:0000313" key="2">
    <source>
        <dbReference type="Proteomes" id="UP000190669"/>
    </source>
</evidence>
<proteinExistence type="predicted"/>
<organism evidence="1 2">
    <name type="scientific">Chryseobacterium balustinum</name>
    <dbReference type="NCBI Taxonomy" id="246"/>
    <lineage>
        <taxon>Bacteria</taxon>
        <taxon>Pseudomonadati</taxon>
        <taxon>Bacteroidota</taxon>
        <taxon>Flavobacteriia</taxon>
        <taxon>Flavobacteriales</taxon>
        <taxon>Weeksellaceae</taxon>
        <taxon>Chryseobacterium group</taxon>
        <taxon>Chryseobacterium</taxon>
    </lineage>
</organism>
<reference evidence="1 2" key="1">
    <citation type="submission" date="2017-02" db="EMBL/GenBank/DDBJ databases">
        <authorList>
            <person name="Varghese N."/>
            <person name="Submissions S."/>
        </authorList>
    </citation>
    <scope>NUCLEOTIDE SEQUENCE [LARGE SCALE GENOMIC DNA]</scope>
    <source>
        <strain evidence="1 2">DSM 16775</strain>
    </source>
</reference>
<evidence type="ECO:0000313" key="1">
    <source>
        <dbReference type="EMBL" id="SKC10991.1"/>
    </source>
</evidence>